<evidence type="ECO:0000313" key="5">
    <source>
        <dbReference type="EMBL" id="KAK0144819.1"/>
    </source>
</evidence>
<dbReference type="PANTHER" id="PTHR11240">
    <property type="entry name" value="RIBONUCLEASE T2"/>
    <property type="match status" value="1"/>
</dbReference>
<evidence type="ECO:0000256" key="4">
    <source>
        <dbReference type="SAM" id="MobiDB-lite"/>
    </source>
</evidence>
<protein>
    <submittedName>
        <fullName evidence="5">Ribonuclease T2</fullName>
    </submittedName>
</protein>
<accession>A0AA47MRI7</accession>
<dbReference type="InterPro" id="IPR036430">
    <property type="entry name" value="RNase_T2-like_sf"/>
</dbReference>
<dbReference type="SUPFAM" id="SSF55895">
    <property type="entry name" value="Ribonuclease Rh-like"/>
    <property type="match status" value="1"/>
</dbReference>
<comment type="similarity">
    <text evidence="2 3">Belongs to the RNase T2 family.</text>
</comment>
<dbReference type="AlphaFoldDB" id="A0AA47MRI7"/>
<evidence type="ECO:0000313" key="6">
    <source>
        <dbReference type="Proteomes" id="UP001174136"/>
    </source>
</evidence>
<evidence type="ECO:0000256" key="3">
    <source>
        <dbReference type="RuleBase" id="RU004328"/>
    </source>
</evidence>
<dbReference type="GO" id="GO:0043202">
    <property type="term" value="C:lysosomal lumen"/>
    <property type="evidence" value="ECO:0007669"/>
    <property type="project" value="UniProtKB-SubCell"/>
</dbReference>
<dbReference type="Pfam" id="PF00445">
    <property type="entry name" value="Ribonuclease_T2"/>
    <property type="match status" value="1"/>
</dbReference>
<name>A0AA47MRI7_MERPO</name>
<evidence type="ECO:0000256" key="1">
    <source>
        <dbReference type="ARBA" id="ARBA00004227"/>
    </source>
</evidence>
<organism evidence="5 6">
    <name type="scientific">Merluccius polli</name>
    <name type="common">Benguela hake</name>
    <name type="synonym">Merluccius cadenati</name>
    <dbReference type="NCBI Taxonomy" id="89951"/>
    <lineage>
        <taxon>Eukaryota</taxon>
        <taxon>Metazoa</taxon>
        <taxon>Chordata</taxon>
        <taxon>Craniata</taxon>
        <taxon>Vertebrata</taxon>
        <taxon>Euteleostomi</taxon>
        <taxon>Actinopterygii</taxon>
        <taxon>Neopterygii</taxon>
        <taxon>Teleostei</taxon>
        <taxon>Neoteleostei</taxon>
        <taxon>Acanthomorphata</taxon>
        <taxon>Zeiogadaria</taxon>
        <taxon>Gadariae</taxon>
        <taxon>Gadiformes</taxon>
        <taxon>Gadoidei</taxon>
        <taxon>Merlucciidae</taxon>
        <taxon>Merluccius</taxon>
    </lineage>
</organism>
<gene>
    <name evidence="5" type="primary">RNASET2</name>
    <name evidence="5" type="ORF">N1851_016610</name>
</gene>
<dbReference type="GO" id="GO:0003723">
    <property type="term" value="F:RNA binding"/>
    <property type="evidence" value="ECO:0007669"/>
    <property type="project" value="InterPro"/>
</dbReference>
<dbReference type="GO" id="GO:0006401">
    <property type="term" value="P:RNA catabolic process"/>
    <property type="evidence" value="ECO:0007669"/>
    <property type="project" value="TreeGrafter"/>
</dbReference>
<evidence type="ECO:0000256" key="2">
    <source>
        <dbReference type="ARBA" id="ARBA00007469"/>
    </source>
</evidence>
<dbReference type="InterPro" id="IPR001568">
    <property type="entry name" value="RNase_T2-like"/>
</dbReference>
<proteinExistence type="inferred from homology"/>
<dbReference type="Gene3D" id="3.90.730.10">
    <property type="entry name" value="Ribonuclease T2-like"/>
    <property type="match status" value="1"/>
</dbReference>
<feature type="compositionally biased region" description="Low complexity" evidence="4">
    <location>
        <begin position="325"/>
        <end position="343"/>
    </location>
</feature>
<dbReference type="EMBL" id="JAOPHQ010002968">
    <property type="protein sequence ID" value="KAK0144819.1"/>
    <property type="molecule type" value="Genomic_DNA"/>
</dbReference>
<dbReference type="GO" id="GO:0005576">
    <property type="term" value="C:extracellular region"/>
    <property type="evidence" value="ECO:0007669"/>
    <property type="project" value="TreeGrafter"/>
</dbReference>
<comment type="caution">
    <text evidence="5">The sequence shown here is derived from an EMBL/GenBank/DDBJ whole genome shotgun (WGS) entry which is preliminary data.</text>
</comment>
<sequence length="385" mass="44076">MNSGSRCEAFCPFNRSNKVSAVMDSCSSQAPPHYRSLQPISRQLQHEPTHLFQHAVFNVYRMSLLPLLVLLGAVVHSWQQGDLWPSPDHQNDYKYRHFVDEPDNECSWQCLKFTLQWPGTFCLYIQKSTSECQIPLDINTWTIHGLWPQKVDNCCRCWNLFPSDLQDLQEELSKEWPSFLKFVPAFNFWRLEWLKHGSCAACVEGFNSPLQYFSISLKLRQHFNITRALSEGGVTPSCDRPYKLAELQRVLTPLLGDKYEIQCITDHQDRELWFQVKIPLSRNLTLGCAADLQDHQGPHPVPGHLCQRQAPIYLLPIDHQDPLHPSVEASPSPSPSVVQASQEPEVEDLQLSIQLHADDAVVSVDTEEDTRRLAVLPQNHLHLGT</sequence>
<dbReference type="PANTHER" id="PTHR11240:SF85">
    <property type="entry name" value="RIBONUCLEASE T2"/>
    <property type="match status" value="1"/>
</dbReference>
<dbReference type="InterPro" id="IPR018188">
    <property type="entry name" value="RNase_T2_His_AS_1"/>
</dbReference>
<comment type="subcellular location">
    <subcellularLocation>
        <location evidence="1">Lysosome lumen</location>
    </subcellularLocation>
</comment>
<dbReference type="PROSITE" id="PS00530">
    <property type="entry name" value="RNASE_T2_1"/>
    <property type="match status" value="1"/>
</dbReference>
<dbReference type="Proteomes" id="UP001174136">
    <property type="component" value="Unassembled WGS sequence"/>
</dbReference>
<keyword evidence="6" id="KW-1185">Reference proteome</keyword>
<dbReference type="GO" id="GO:0033897">
    <property type="term" value="F:ribonuclease T2 activity"/>
    <property type="evidence" value="ECO:0007669"/>
    <property type="project" value="InterPro"/>
</dbReference>
<reference evidence="5" key="1">
    <citation type="journal article" date="2023" name="Front. Mar. Sci.">
        <title>A new Merluccius polli reference genome to investigate the effects of global change in West African waters.</title>
        <authorList>
            <person name="Mateo J.L."/>
            <person name="Blanco-Fernandez C."/>
            <person name="Garcia-Vazquez E."/>
            <person name="Machado-Schiaffino G."/>
        </authorList>
    </citation>
    <scope>NUCLEOTIDE SEQUENCE</scope>
    <source>
        <strain evidence="5">C29</strain>
        <tissue evidence="5">Fin</tissue>
    </source>
</reference>
<feature type="region of interest" description="Disordered" evidence="4">
    <location>
        <begin position="321"/>
        <end position="343"/>
    </location>
</feature>